<dbReference type="InterPro" id="IPR009075">
    <property type="entry name" value="AcylCo_DH/oxidase_C"/>
</dbReference>
<dbReference type="Gene3D" id="1.10.540.10">
    <property type="entry name" value="Acyl-CoA dehydrogenase/oxidase, N-terminal domain"/>
    <property type="match status" value="1"/>
</dbReference>
<dbReference type="Pfam" id="PF00441">
    <property type="entry name" value="Acyl-CoA_dh_1"/>
    <property type="match status" value="1"/>
</dbReference>
<evidence type="ECO:0000259" key="8">
    <source>
        <dbReference type="Pfam" id="PF02770"/>
    </source>
</evidence>
<dbReference type="InterPro" id="IPR046373">
    <property type="entry name" value="Acyl-CoA_Oxase/DH_mid-dom_sf"/>
</dbReference>
<dbReference type="EMBL" id="CP106738">
    <property type="protein sequence ID" value="UXX82064.1"/>
    <property type="molecule type" value="Genomic_DNA"/>
</dbReference>
<evidence type="ECO:0000259" key="9">
    <source>
        <dbReference type="Pfam" id="PF02771"/>
    </source>
</evidence>
<dbReference type="Gene3D" id="2.40.110.10">
    <property type="entry name" value="Butyryl-CoA Dehydrogenase, subunit A, domain 2"/>
    <property type="match status" value="1"/>
</dbReference>
<dbReference type="Pfam" id="PF02770">
    <property type="entry name" value="Acyl-CoA_dh_M"/>
    <property type="match status" value="1"/>
</dbReference>
<comment type="cofactor">
    <cofactor evidence="1 6">
        <name>FAD</name>
        <dbReference type="ChEBI" id="CHEBI:57692"/>
    </cofactor>
</comment>
<dbReference type="PANTHER" id="PTHR43292:SF4">
    <property type="entry name" value="ACYL-COA DEHYDROGENASE FADE34"/>
    <property type="match status" value="1"/>
</dbReference>
<evidence type="ECO:0000256" key="1">
    <source>
        <dbReference type="ARBA" id="ARBA00001974"/>
    </source>
</evidence>
<dbReference type="InterPro" id="IPR013786">
    <property type="entry name" value="AcylCoA_DH/ox_N"/>
</dbReference>
<proteinExistence type="inferred from homology"/>
<evidence type="ECO:0000256" key="5">
    <source>
        <dbReference type="ARBA" id="ARBA00023002"/>
    </source>
</evidence>
<dbReference type="PROSITE" id="PS00072">
    <property type="entry name" value="ACYL_COA_DH_1"/>
    <property type="match status" value="1"/>
</dbReference>
<sequence>MLTTEFAPLNIDDEARKEQARLRAFLRREVAAGSFDPMMSSWTDFDADFSRKLGREGFIGVSLSKEHGGGGKSFATRHLVMEELLASGAPCGAHWMAERQSAMQIIRFGSDKVQREILPRIVAGTCFFGIGVSEPNAGSDLASAKTSARKVDGGWLINGAKIWTTNGHKTDYLLVLARTSPQGDKRHEGFTQFIVDMKSSGIEVRPIRDINNDAEFAEEVFSDCFVPDDYVLGEVGKGWDVVLSELVFERAGPDRLLTSFQTLQALETKLAKKGANEGTREIGRLVAHLSTLRQMSLSVSSLIENGRPANLQASLVKDLGAKFEREIPERARELVDFIPRRGAGADAFTQSLTQSVMRAPSWSIRGGAREILRSVIARELGLR</sequence>
<dbReference type="Pfam" id="PF02771">
    <property type="entry name" value="Acyl-CoA_dh_N"/>
    <property type="match status" value="1"/>
</dbReference>
<evidence type="ECO:0000256" key="3">
    <source>
        <dbReference type="ARBA" id="ARBA00022630"/>
    </source>
</evidence>
<evidence type="ECO:0000256" key="4">
    <source>
        <dbReference type="ARBA" id="ARBA00022827"/>
    </source>
</evidence>
<keyword evidence="4 6" id="KW-0274">FAD</keyword>
<gene>
    <name evidence="10" type="ORF">N7U68_13210</name>
</gene>
<dbReference type="PANTHER" id="PTHR43292">
    <property type="entry name" value="ACYL-COA DEHYDROGENASE"/>
    <property type="match status" value="1"/>
</dbReference>
<dbReference type="Proteomes" id="UP001064087">
    <property type="component" value="Chromosome"/>
</dbReference>
<protein>
    <submittedName>
        <fullName evidence="10">Acyl-CoA dehydrogenase family protein</fullName>
    </submittedName>
</protein>
<keyword evidence="11" id="KW-1185">Reference proteome</keyword>
<evidence type="ECO:0000259" key="7">
    <source>
        <dbReference type="Pfam" id="PF00441"/>
    </source>
</evidence>
<name>A0ABY6D7E0_9RHOB</name>
<dbReference type="InterPro" id="IPR036250">
    <property type="entry name" value="AcylCo_DH-like_C"/>
</dbReference>
<dbReference type="SUPFAM" id="SSF56645">
    <property type="entry name" value="Acyl-CoA dehydrogenase NM domain-like"/>
    <property type="match status" value="1"/>
</dbReference>
<dbReference type="InterPro" id="IPR006089">
    <property type="entry name" value="Acyl-CoA_DH_CS"/>
</dbReference>
<feature type="domain" description="Acyl-CoA dehydrogenase/oxidase N-terminal" evidence="9">
    <location>
        <begin position="13"/>
        <end position="124"/>
    </location>
</feature>
<evidence type="ECO:0000313" key="10">
    <source>
        <dbReference type="EMBL" id="UXX82064.1"/>
    </source>
</evidence>
<reference evidence="10" key="1">
    <citation type="submission" date="2022-10" db="EMBL/GenBank/DDBJ databases">
        <title>Roseovarius pelagicus sp. nov., isolated from Arctic seawater.</title>
        <authorList>
            <person name="Hong Y.W."/>
            <person name="Hwang C.Y."/>
        </authorList>
    </citation>
    <scope>NUCLEOTIDE SEQUENCE</scope>
    <source>
        <strain evidence="10">HL-MP18</strain>
    </source>
</reference>
<evidence type="ECO:0000256" key="2">
    <source>
        <dbReference type="ARBA" id="ARBA00009347"/>
    </source>
</evidence>
<evidence type="ECO:0000313" key="11">
    <source>
        <dbReference type="Proteomes" id="UP001064087"/>
    </source>
</evidence>
<feature type="domain" description="Acyl-CoA oxidase/dehydrogenase middle" evidence="8">
    <location>
        <begin position="130"/>
        <end position="223"/>
    </location>
</feature>
<evidence type="ECO:0000256" key="6">
    <source>
        <dbReference type="RuleBase" id="RU362125"/>
    </source>
</evidence>
<keyword evidence="3 6" id="KW-0285">Flavoprotein</keyword>
<dbReference type="InterPro" id="IPR037069">
    <property type="entry name" value="AcylCoA_DH/ox_N_sf"/>
</dbReference>
<dbReference type="InterPro" id="IPR009100">
    <property type="entry name" value="AcylCoA_DH/oxidase_NM_dom_sf"/>
</dbReference>
<organism evidence="10 11">
    <name type="scientific">Roseovarius pelagicus</name>
    <dbReference type="NCBI Taxonomy" id="2980108"/>
    <lineage>
        <taxon>Bacteria</taxon>
        <taxon>Pseudomonadati</taxon>
        <taxon>Pseudomonadota</taxon>
        <taxon>Alphaproteobacteria</taxon>
        <taxon>Rhodobacterales</taxon>
        <taxon>Roseobacteraceae</taxon>
        <taxon>Roseovarius</taxon>
    </lineage>
</organism>
<dbReference type="Gene3D" id="1.20.140.10">
    <property type="entry name" value="Butyryl-CoA Dehydrogenase, subunit A, domain 3"/>
    <property type="match status" value="1"/>
</dbReference>
<dbReference type="InterPro" id="IPR006091">
    <property type="entry name" value="Acyl-CoA_Oxase/DH_mid-dom"/>
</dbReference>
<dbReference type="SUPFAM" id="SSF47203">
    <property type="entry name" value="Acyl-CoA dehydrogenase C-terminal domain-like"/>
    <property type="match status" value="1"/>
</dbReference>
<dbReference type="InterPro" id="IPR052161">
    <property type="entry name" value="Mycobact_Acyl-CoA_DH"/>
</dbReference>
<accession>A0ABY6D7E0</accession>
<feature type="domain" description="Acyl-CoA dehydrogenase/oxidase C-terminal" evidence="7">
    <location>
        <begin position="238"/>
        <end position="380"/>
    </location>
</feature>
<dbReference type="RefSeq" id="WP_263047094.1">
    <property type="nucleotide sequence ID" value="NZ_CP106738.1"/>
</dbReference>
<comment type="similarity">
    <text evidence="2 6">Belongs to the acyl-CoA dehydrogenase family.</text>
</comment>
<keyword evidence="5 6" id="KW-0560">Oxidoreductase</keyword>